<dbReference type="GO" id="GO:0003677">
    <property type="term" value="F:DNA binding"/>
    <property type="evidence" value="ECO:0007669"/>
    <property type="project" value="UniProtKB-KW"/>
</dbReference>
<dbReference type="PANTHER" id="PTHR30346">
    <property type="entry name" value="TRANSCRIPTIONAL DUAL REGULATOR HCAR-RELATED"/>
    <property type="match status" value="1"/>
</dbReference>
<dbReference type="RefSeq" id="WP_210000026.1">
    <property type="nucleotide sequence ID" value="NZ_BAAAJY010000001.1"/>
</dbReference>
<feature type="domain" description="HTH lysR-type" evidence="5">
    <location>
        <begin position="4"/>
        <end position="61"/>
    </location>
</feature>
<dbReference type="PANTHER" id="PTHR30346:SF0">
    <property type="entry name" value="HCA OPERON TRANSCRIPTIONAL ACTIVATOR HCAR"/>
    <property type="match status" value="1"/>
</dbReference>
<comment type="similarity">
    <text evidence="1">Belongs to the LysR transcriptional regulatory family.</text>
</comment>
<keyword evidence="2" id="KW-0805">Transcription regulation</keyword>
<dbReference type="PROSITE" id="PS50931">
    <property type="entry name" value="HTH_LYSR"/>
    <property type="match status" value="1"/>
</dbReference>
<keyword evidence="7" id="KW-1185">Reference proteome</keyword>
<dbReference type="Pfam" id="PF03466">
    <property type="entry name" value="LysR_substrate"/>
    <property type="match status" value="1"/>
</dbReference>
<evidence type="ECO:0000256" key="2">
    <source>
        <dbReference type="ARBA" id="ARBA00023015"/>
    </source>
</evidence>
<dbReference type="InterPro" id="IPR005119">
    <property type="entry name" value="LysR_subst-bd"/>
</dbReference>
<evidence type="ECO:0000256" key="4">
    <source>
        <dbReference type="ARBA" id="ARBA00023163"/>
    </source>
</evidence>
<evidence type="ECO:0000313" key="6">
    <source>
        <dbReference type="EMBL" id="MBP2387639.1"/>
    </source>
</evidence>
<evidence type="ECO:0000256" key="3">
    <source>
        <dbReference type="ARBA" id="ARBA00023125"/>
    </source>
</evidence>
<dbReference type="InterPro" id="IPR036388">
    <property type="entry name" value="WH-like_DNA-bd_sf"/>
</dbReference>
<dbReference type="EMBL" id="JAGIOF010000001">
    <property type="protein sequence ID" value="MBP2387639.1"/>
    <property type="molecule type" value="Genomic_DNA"/>
</dbReference>
<keyword evidence="3 6" id="KW-0238">DNA-binding</keyword>
<sequence>MAEITLKQLEYLLAAAEAGSVTGAATKLFLSQSAVSTALADLEQSLGAQLFVRHPRGMSLTTVGREVVADSRRIIMGIEEMHESARSSVDSLAGKLRVGCYSSLAPVLLPMVIDEFLRKNPRVELSFMEGDQKTLADSLANGALDLIIVYDYQLHELKQSGTFTLTRVYASKPYVVLPVDHPLAEHRRVSLRELAPEPMILFDLAPGGEYFLSFFQLEGLEPTVRFQTTSFEMVRALVARGLGYSILSQRTAISMSYEGLQVATRELAADIPPLGIATAHLSRVRPTARVRAFMEQVETSLALWSGMHEPR</sequence>
<dbReference type="Gene3D" id="3.40.190.10">
    <property type="entry name" value="Periplasmic binding protein-like II"/>
    <property type="match status" value="2"/>
</dbReference>
<proteinExistence type="inferred from homology"/>
<accession>A0ABS4XIZ5</accession>
<name>A0ABS4XIZ5_9MICC</name>
<comment type="caution">
    <text evidence="6">The sequence shown here is derived from an EMBL/GenBank/DDBJ whole genome shotgun (WGS) entry which is preliminary data.</text>
</comment>
<gene>
    <name evidence="6" type="ORF">JOF47_003150</name>
</gene>
<dbReference type="Gene3D" id="1.10.10.10">
    <property type="entry name" value="Winged helix-like DNA-binding domain superfamily/Winged helix DNA-binding domain"/>
    <property type="match status" value="1"/>
</dbReference>
<dbReference type="SUPFAM" id="SSF46785">
    <property type="entry name" value="Winged helix' DNA-binding domain"/>
    <property type="match status" value="1"/>
</dbReference>
<dbReference type="Pfam" id="PF00126">
    <property type="entry name" value="HTH_1"/>
    <property type="match status" value="1"/>
</dbReference>
<reference evidence="6 7" key="1">
    <citation type="submission" date="2021-03" db="EMBL/GenBank/DDBJ databases">
        <title>Sequencing the genomes of 1000 actinobacteria strains.</title>
        <authorList>
            <person name="Klenk H.-P."/>
        </authorList>
    </citation>
    <scope>NUCLEOTIDE SEQUENCE [LARGE SCALE GENOMIC DNA]</scope>
    <source>
        <strain evidence="6 7">DSM 15797</strain>
    </source>
</reference>
<evidence type="ECO:0000259" key="5">
    <source>
        <dbReference type="PROSITE" id="PS50931"/>
    </source>
</evidence>
<dbReference type="PRINTS" id="PR00039">
    <property type="entry name" value="HTHLYSR"/>
</dbReference>
<evidence type="ECO:0000256" key="1">
    <source>
        <dbReference type="ARBA" id="ARBA00009437"/>
    </source>
</evidence>
<protein>
    <submittedName>
        <fullName evidence="6">DNA-binding transcriptional LysR family regulator</fullName>
    </submittedName>
</protein>
<dbReference type="SUPFAM" id="SSF53850">
    <property type="entry name" value="Periplasmic binding protein-like II"/>
    <property type="match status" value="1"/>
</dbReference>
<dbReference type="Proteomes" id="UP001296993">
    <property type="component" value="Unassembled WGS sequence"/>
</dbReference>
<dbReference type="InterPro" id="IPR000847">
    <property type="entry name" value="LysR_HTH_N"/>
</dbReference>
<evidence type="ECO:0000313" key="7">
    <source>
        <dbReference type="Proteomes" id="UP001296993"/>
    </source>
</evidence>
<keyword evidence="4" id="KW-0804">Transcription</keyword>
<organism evidence="6 7">
    <name type="scientific">Paeniglutamicibacter kerguelensis</name>
    <dbReference type="NCBI Taxonomy" id="254788"/>
    <lineage>
        <taxon>Bacteria</taxon>
        <taxon>Bacillati</taxon>
        <taxon>Actinomycetota</taxon>
        <taxon>Actinomycetes</taxon>
        <taxon>Micrococcales</taxon>
        <taxon>Micrococcaceae</taxon>
        <taxon>Paeniglutamicibacter</taxon>
    </lineage>
</organism>
<dbReference type="InterPro" id="IPR036390">
    <property type="entry name" value="WH_DNA-bd_sf"/>
</dbReference>